<dbReference type="OrthoDB" id="540004at2759"/>
<comment type="similarity">
    <text evidence="1 6">Belongs to the methyltransferase superfamily.</text>
</comment>
<dbReference type="AlphaFoldDB" id="A0A5C5G0M5"/>
<dbReference type="InterPro" id="IPR024160">
    <property type="entry name" value="BIN3_SAM-bd_dom"/>
</dbReference>
<feature type="region of interest" description="Disordered" evidence="7">
    <location>
        <begin position="1"/>
        <end position="81"/>
    </location>
</feature>
<keyword evidence="10" id="KW-1185">Reference proteome</keyword>
<dbReference type="EMBL" id="SOZI01000022">
    <property type="protein sequence ID" value="TNY22638.1"/>
    <property type="molecule type" value="Genomic_DNA"/>
</dbReference>
<evidence type="ECO:0000256" key="4">
    <source>
        <dbReference type="ARBA" id="ARBA00022691"/>
    </source>
</evidence>
<keyword evidence="4 5" id="KW-0949">S-adenosyl-L-methionine</keyword>
<evidence type="ECO:0000313" key="9">
    <source>
        <dbReference type="EMBL" id="TNY22638.1"/>
    </source>
</evidence>
<dbReference type="STRING" id="5288.A0A5C5G0M5"/>
<feature type="domain" description="Bin3-type SAM" evidence="8">
    <location>
        <begin position="100"/>
        <end position="418"/>
    </location>
</feature>
<dbReference type="Gene3D" id="3.40.50.150">
    <property type="entry name" value="Vaccinia Virus protein VP39"/>
    <property type="match status" value="1"/>
</dbReference>
<dbReference type="EC" id="2.1.1.-" evidence="6"/>
<organism evidence="9 10">
    <name type="scientific">Rhodotorula diobovata</name>
    <dbReference type="NCBI Taxonomy" id="5288"/>
    <lineage>
        <taxon>Eukaryota</taxon>
        <taxon>Fungi</taxon>
        <taxon>Dikarya</taxon>
        <taxon>Basidiomycota</taxon>
        <taxon>Pucciniomycotina</taxon>
        <taxon>Microbotryomycetes</taxon>
        <taxon>Sporidiobolales</taxon>
        <taxon>Sporidiobolaceae</taxon>
        <taxon>Rhodotorula</taxon>
    </lineage>
</organism>
<dbReference type="PANTHER" id="PTHR12315:SF0">
    <property type="entry name" value="7SK SNRNA METHYLPHOSPHATE CAPPING ENZYME"/>
    <property type="match status" value="1"/>
</dbReference>
<dbReference type="GO" id="GO:0008171">
    <property type="term" value="F:O-methyltransferase activity"/>
    <property type="evidence" value="ECO:0007669"/>
    <property type="project" value="UniProtKB-UniRule"/>
</dbReference>
<dbReference type="InterPro" id="IPR010675">
    <property type="entry name" value="Bin3_C"/>
</dbReference>
<sequence>MSHHQPDPHAKRQRASFFDTAPNLNPVRKPPPALYQPSSSSTLPSLADHDPSSSTHHNKAHQSTTSSKKRERPSAPNGNFRGYYARRRGVVALGPVSAPDERLALIPAAWLEGKKVLDVGCNGGVVTVEVAQTRRAARVTGVDIDAELVRAARKQAELAWSRQKPLQRLVDEAAHLSHGGGGSSSRSRSPSPGGSSRSVLPPLVLDDTTTSPFSAPSSSSSSSAPHFPLSLPRMFGFLPHPRGLVTMYHPQSDIETVGVLRRGKRRVMPIEVRAFPDNVRFVHADWVNEEIPDDREGYDVILALSITKWIHLRSLNVGLLTFFRRCFDALLPGGRLVLEPQPFSTYARSARASGEATLRDNYARLVEGAEKGWRAEEGDFERVLIELVGFEKRDLLGETGKIGSTFRRPVEVYTKRGGGSWGV</sequence>
<feature type="region of interest" description="Disordered" evidence="7">
    <location>
        <begin position="175"/>
        <end position="225"/>
    </location>
</feature>
<dbReference type="PROSITE" id="PS51515">
    <property type="entry name" value="BIN3_SAM"/>
    <property type="match status" value="1"/>
</dbReference>
<dbReference type="InterPro" id="IPR029063">
    <property type="entry name" value="SAM-dependent_MTases_sf"/>
</dbReference>
<dbReference type="Proteomes" id="UP000311382">
    <property type="component" value="Unassembled WGS sequence"/>
</dbReference>
<evidence type="ECO:0000256" key="5">
    <source>
        <dbReference type="PROSITE-ProRule" id="PRU00848"/>
    </source>
</evidence>
<dbReference type="Pfam" id="PF06859">
    <property type="entry name" value="Bin3"/>
    <property type="match status" value="1"/>
</dbReference>
<dbReference type="Pfam" id="PF13649">
    <property type="entry name" value="Methyltransf_25"/>
    <property type="match status" value="1"/>
</dbReference>
<evidence type="ECO:0000259" key="8">
    <source>
        <dbReference type="PROSITE" id="PS51515"/>
    </source>
</evidence>
<name>A0A5C5G0M5_9BASI</name>
<dbReference type="GO" id="GO:0032259">
    <property type="term" value="P:methylation"/>
    <property type="evidence" value="ECO:0007669"/>
    <property type="project" value="UniProtKB-KW"/>
</dbReference>
<keyword evidence="3 6" id="KW-0808">Transferase</keyword>
<feature type="compositionally biased region" description="Low complexity" evidence="7">
    <location>
        <begin position="211"/>
        <end position="225"/>
    </location>
</feature>
<dbReference type="CDD" id="cd02440">
    <property type="entry name" value="AdoMet_MTases"/>
    <property type="match status" value="2"/>
</dbReference>
<dbReference type="PANTHER" id="PTHR12315">
    <property type="entry name" value="BICOID-INTERACTING PROTEIN RELATED"/>
    <property type="match status" value="1"/>
</dbReference>
<evidence type="ECO:0000256" key="7">
    <source>
        <dbReference type="SAM" id="MobiDB-lite"/>
    </source>
</evidence>
<evidence type="ECO:0000256" key="2">
    <source>
        <dbReference type="ARBA" id="ARBA00022603"/>
    </source>
</evidence>
<reference evidence="9 10" key="1">
    <citation type="submission" date="2019-03" db="EMBL/GenBank/DDBJ databases">
        <title>Rhodosporidium diobovatum UCD-FST 08-225 genome sequencing, assembly, and annotation.</title>
        <authorList>
            <person name="Fakankun I.U."/>
            <person name="Fristensky B."/>
            <person name="Levin D.B."/>
        </authorList>
    </citation>
    <scope>NUCLEOTIDE SEQUENCE [LARGE SCALE GENOMIC DNA]</scope>
    <source>
        <strain evidence="9 10">UCD-FST 08-225</strain>
    </source>
</reference>
<dbReference type="SUPFAM" id="SSF53335">
    <property type="entry name" value="S-adenosyl-L-methionine-dependent methyltransferases"/>
    <property type="match status" value="1"/>
</dbReference>
<dbReference type="GO" id="GO:0017069">
    <property type="term" value="F:snRNA binding"/>
    <property type="evidence" value="ECO:0007669"/>
    <property type="project" value="TreeGrafter"/>
</dbReference>
<proteinExistence type="inferred from homology"/>
<evidence type="ECO:0000313" key="10">
    <source>
        <dbReference type="Proteomes" id="UP000311382"/>
    </source>
</evidence>
<keyword evidence="2 6" id="KW-0489">Methyltransferase</keyword>
<feature type="compositionally biased region" description="Low complexity" evidence="7">
    <location>
        <begin position="184"/>
        <end position="198"/>
    </location>
</feature>
<dbReference type="InterPro" id="IPR041698">
    <property type="entry name" value="Methyltransf_25"/>
</dbReference>
<evidence type="ECO:0000256" key="1">
    <source>
        <dbReference type="ARBA" id="ARBA00008361"/>
    </source>
</evidence>
<protein>
    <recommendedName>
        <fullName evidence="6">RNA methyltransferase</fullName>
        <ecNumber evidence="6">2.1.1.-</ecNumber>
    </recommendedName>
</protein>
<accession>A0A5C5G0M5</accession>
<dbReference type="InterPro" id="IPR039772">
    <property type="entry name" value="Bin3-like"/>
</dbReference>
<gene>
    <name evidence="9" type="ORF">DMC30DRAFT_414922</name>
</gene>
<feature type="compositionally biased region" description="Basic and acidic residues" evidence="7">
    <location>
        <begin position="1"/>
        <end position="10"/>
    </location>
</feature>
<evidence type="ECO:0000256" key="3">
    <source>
        <dbReference type="ARBA" id="ARBA00022679"/>
    </source>
</evidence>
<comment type="caution">
    <text evidence="9">The sequence shown here is derived from an EMBL/GenBank/DDBJ whole genome shotgun (WGS) entry which is preliminary data.</text>
</comment>
<dbReference type="GO" id="GO:0008173">
    <property type="term" value="F:RNA methyltransferase activity"/>
    <property type="evidence" value="ECO:0007669"/>
    <property type="project" value="UniProtKB-UniRule"/>
</dbReference>
<dbReference type="GO" id="GO:0040031">
    <property type="term" value="P:snRNA modification"/>
    <property type="evidence" value="ECO:0007669"/>
    <property type="project" value="TreeGrafter"/>
</dbReference>
<evidence type="ECO:0000256" key="6">
    <source>
        <dbReference type="RuleBase" id="RU367087"/>
    </source>
</evidence>